<dbReference type="EMBL" id="JAPVEA010000008">
    <property type="protein sequence ID" value="KAJ5439969.1"/>
    <property type="molecule type" value="Genomic_DNA"/>
</dbReference>
<name>A0AAD6BZZ7_9EURO</name>
<dbReference type="Proteomes" id="UP001213681">
    <property type="component" value="Unassembled WGS sequence"/>
</dbReference>
<reference evidence="5" key="2">
    <citation type="journal article" date="2023" name="IMA Fungus">
        <title>Comparative genomic study of the Penicillium genus elucidates a diverse pangenome and 15 lateral gene transfer events.</title>
        <authorList>
            <person name="Petersen C."/>
            <person name="Sorensen T."/>
            <person name="Nielsen M.R."/>
            <person name="Sondergaard T.E."/>
            <person name="Sorensen J.L."/>
            <person name="Fitzpatrick D.A."/>
            <person name="Frisvad J.C."/>
            <person name="Nielsen K.L."/>
        </authorList>
    </citation>
    <scope>NUCLEOTIDE SEQUENCE</scope>
    <source>
        <strain evidence="5">IBT 16125</strain>
    </source>
</reference>
<evidence type="ECO:0000259" key="4">
    <source>
        <dbReference type="Pfam" id="PF10342"/>
    </source>
</evidence>
<sequence length="224" mass="22141">MRLSLALSLLPLAGFVGALHVTEPEKGADIKTSSSLAVKWTFVDTDAKSFDLYLVNNAVYPSINKKIASNVETSDGSYTIDSLTGVSAGQGYQINLQSDESMNTGILAQSEQFNVTGSTQSSSTSSSSTSSSSTSSSSTSTSSGTTTGSTTTNTLITSTTSTGTSTNSETTGTSGATGARSSSGASASGTSSQTSVPSTGAAAALVAHPVAVAGLLAGALAFGL</sequence>
<dbReference type="InterPro" id="IPR018466">
    <property type="entry name" value="Kre9/Knh1-like_N"/>
</dbReference>
<dbReference type="AlphaFoldDB" id="A0AAD6BZZ7"/>
<evidence type="ECO:0000256" key="2">
    <source>
        <dbReference type="SAM" id="MobiDB-lite"/>
    </source>
</evidence>
<dbReference type="PANTHER" id="PTHR35185">
    <property type="entry name" value="SERINE/THREONINE-RICH PROTEIN ADG2-RELATED"/>
    <property type="match status" value="1"/>
</dbReference>
<dbReference type="RefSeq" id="XP_056763198.1">
    <property type="nucleotide sequence ID" value="XM_056914349.1"/>
</dbReference>
<feature type="region of interest" description="Disordered" evidence="2">
    <location>
        <begin position="117"/>
        <end position="196"/>
    </location>
</feature>
<proteinExistence type="predicted"/>
<evidence type="ECO:0000256" key="3">
    <source>
        <dbReference type="SAM" id="SignalP"/>
    </source>
</evidence>
<dbReference type="Pfam" id="PF10342">
    <property type="entry name" value="Kre9_KNH"/>
    <property type="match status" value="1"/>
</dbReference>
<feature type="signal peptide" evidence="3">
    <location>
        <begin position="1"/>
        <end position="18"/>
    </location>
</feature>
<dbReference type="GeneID" id="81604592"/>
<gene>
    <name evidence="5" type="ORF">N7458_010967</name>
</gene>
<dbReference type="InterPro" id="IPR052479">
    <property type="entry name" value="GPI-anchor_Adhesion_Reg"/>
</dbReference>
<feature type="chain" id="PRO_5041903195" description="Yeast cell wall synthesis Kre9/Knh1-like N-terminal domain-containing protein" evidence="3">
    <location>
        <begin position="19"/>
        <end position="224"/>
    </location>
</feature>
<comment type="caution">
    <text evidence="5">The sequence shown here is derived from an EMBL/GenBank/DDBJ whole genome shotgun (WGS) entry which is preliminary data.</text>
</comment>
<evidence type="ECO:0000313" key="6">
    <source>
        <dbReference type="Proteomes" id="UP001213681"/>
    </source>
</evidence>
<protein>
    <recommendedName>
        <fullName evidence="4">Yeast cell wall synthesis Kre9/Knh1-like N-terminal domain-containing protein</fullName>
    </recommendedName>
</protein>
<evidence type="ECO:0000256" key="1">
    <source>
        <dbReference type="ARBA" id="ARBA00022729"/>
    </source>
</evidence>
<keyword evidence="6" id="KW-1185">Reference proteome</keyword>
<feature type="domain" description="Yeast cell wall synthesis Kre9/Knh1-like N-terminal" evidence="4">
    <location>
        <begin position="24"/>
        <end position="115"/>
    </location>
</feature>
<evidence type="ECO:0000313" key="5">
    <source>
        <dbReference type="EMBL" id="KAJ5439969.1"/>
    </source>
</evidence>
<keyword evidence="1 3" id="KW-0732">Signal</keyword>
<reference evidence="5" key="1">
    <citation type="submission" date="2022-12" db="EMBL/GenBank/DDBJ databases">
        <authorList>
            <person name="Petersen C."/>
        </authorList>
    </citation>
    <scope>NUCLEOTIDE SEQUENCE</scope>
    <source>
        <strain evidence="5">IBT 16125</strain>
    </source>
</reference>
<organism evidence="5 6">
    <name type="scientific">Penicillium daleae</name>
    <dbReference type="NCBI Taxonomy" id="63821"/>
    <lineage>
        <taxon>Eukaryota</taxon>
        <taxon>Fungi</taxon>
        <taxon>Dikarya</taxon>
        <taxon>Ascomycota</taxon>
        <taxon>Pezizomycotina</taxon>
        <taxon>Eurotiomycetes</taxon>
        <taxon>Eurotiomycetidae</taxon>
        <taxon>Eurotiales</taxon>
        <taxon>Aspergillaceae</taxon>
        <taxon>Penicillium</taxon>
    </lineage>
</organism>
<accession>A0AAD6BZZ7</accession>
<dbReference type="PANTHER" id="PTHR35185:SF1">
    <property type="entry name" value="UPF0619 GPI-ANCHORED MEMBRANE PROTEIN C1322.10"/>
    <property type="match status" value="1"/>
</dbReference>